<gene>
    <name evidence="3" type="ORF">ATO9_09590</name>
</gene>
<feature type="domain" description="AMP-dependent synthetase/ligase" evidence="1">
    <location>
        <begin position="8"/>
        <end position="366"/>
    </location>
</feature>
<dbReference type="STRING" id="1461694.ATO9_09590"/>
<name>A0A0A0EFT0_9RHOB</name>
<evidence type="ECO:0000259" key="1">
    <source>
        <dbReference type="Pfam" id="PF00501"/>
    </source>
</evidence>
<feature type="domain" description="AMP-binding enzyme C-terminal" evidence="2">
    <location>
        <begin position="416"/>
        <end position="493"/>
    </location>
</feature>
<dbReference type="SUPFAM" id="SSF56801">
    <property type="entry name" value="Acetyl-CoA synthetase-like"/>
    <property type="match status" value="1"/>
</dbReference>
<evidence type="ECO:0000259" key="2">
    <source>
        <dbReference type="Pfam" id="PF13193"/>
    </source>
</evidence>
<evidence type="ECO:0000313" key="4">
    <source>
        <dbReference type="Proteomes" id="UP000030004"/>
    </source>
</evidence>
<keyword evidence="4" id="KW-1185">Reference proteome</keyword>
<dbReference type="AlphaFoldDB" id="A0A0A0EFT0"/>
<dbReference type="InterPro" id="IPR000873">
    <property type="entry name" value="AMP-dep_synth/lig_dom"/>
</dbReference>
<organism evidence="3 4">
    <name type="scientific">Pseudooceanicola atlanticus</name>
    <dbReference type="NCBI Taxonomy" id="1461694"/>
    <lineage>
        <taxon>Bacteria</taxon>
        <taxon>Pseudomonadati</taxon>
        <taxon>Pseudomonadota</taxon>
        <taxon>Alphaproteobacteria</taxon>
        <taxon>Rhodobacterales</taxon>
        <taxon>Paracoccaceae</taxon>
        <taxon>Pseudooceanicola</taxon>
    </lineage>
</organism>
<dbReference type="OrthoDB" id="9803968at2"/>
<dbReference type="Pfam" id="PF13193">
    <property type="entry name" value="AMP-binding_C"/>
    <property type="match status" value="1"/>
</dbReference>
<dbReference type="InterPro" id="IPR042099">
    <property type="entry name" value="ANL_N_sf"/>
</dbReference>
<evidence type="ECO:0000313" key="3">
    <source>
        <dbReference type="EMBL" id="KGM48943.1"/>
    </source>
</evidence>
<evidence type="ECO:0008006" key="5">
    <source>
        <dbReference type="Google" id="ProtNLM"/>
    </source>
</evidence>
<dbReference type="eggNOG" id="COG0318">
    <property type="taxonomic scope" value="Bacteria"/>
</dbReference>
<comment type="caution">
    <text evidence="3">The sequence shown here is derived from an EMBL/GenBank/DDBJ whole genome shotgun (WGS) entry which is preliminary data.</text>
</comment>
<dbReference type="InterPro" id="IPR020845">
    <property type="entry name" value="AMP-binding_CS"/>
</dbReference>
<protein>
    <recommendedName>
        <fullName evidence="5">AMP-dependent synthetase</fullName>
    </recommendedName>
</protein>
<accession>A0A0A0EFT0</accession>
<dbReference type="PANTHER" id="PTHR43767:SF12">
    <property type="entry name" value="AMP-DEPENDENT SYNTHETASE AND LIGASE"/>
    <property type="match status" value="1"/>
</dbReference>
<dbReference type="Proteomes" id="UP000030004">
    <property type="component" value="Unassembled WGS sequence"/>
</dbReference>
<dbReference type="RefSeq" id="WP_043747771.1">
    <property type="nucleotide sequence ID" value="NZ_AQQX01000003.1"/>
</dbReference>
<proteinExistence type="predicted"/>
<dbReference type="InterPro" id="IPR050237">
    <property type="entry name" value="ATP-dep_AMP-bd_enzyme"/>
</dbReference>
<dbReference type="InterPro" id="IPR025110">
    <property type="entry name" value="AMP-bd_C"/>
</dbReference>
<dbReference type="InterPro" id="IPR045851">
    <property type="entry name" value="AMP-bd_C_sf"/>
</dbReference>
<dbReference type="Gene3D" id="3.30.300.30">
    <property type="match status" value="1"/>
</dbReference>
<sequence>MSLATLLHEAARSHPTRPAISVGNRQALDYAGLAREAAGIAASLARRGLRPGDPVLLAMKNTESYFSWLFGCWWGGFVAAPVNATLHGREIAGIIGDLAPKLAITDPAIATEIAPLCPTLDIIERGSAAATGAAQTDPDGPPCPVALTDTAWVFYTSGTTGTPKGACLSHANLLSMTTGYLADVDRLTPDDTLLHLAATSHASGLFGLSFVARAAEHVLMPSGGYDPDDMRAILTARKAVTFFAPTTLLSRMRQDGIGDLAQDHIRTVLTGAGPVLAQDVRNAVDTFGPRLWNGYGQGESPCTITANDQASIARAIAEGDDTGLVSVGIPRTGVTLRLLAPDGSEVPQGEAGEVCLRAPTVMSGYLNRPEATADTLAGGWLHTGDIGRLDDRGRLTLLDRIKDVIISGGMNVYAREVEDVLSTHPAVAEVAVIGTPDPKWGESVVALIVPAPGATPPALAESLDAHCLDRLARFKRPKRYEIRENLPRNAAGKVLKAQLRN</sequence>
<dbReference type="GO" id="GO:0016877">
    <property type="term" value="F:ligase activity, forming carbon-sulfur bonds"/>
    <property type="evidence" value="ECO:0007669"/>
    <property type="project" value="UniProtKB-ARBA"/>
</dbReference>
<reference evidence="3 4" key="1">
    <citation type="journal article" date="2015" name="Antonie Van Leeuwenhoek">
        <title>Pseudooceanicola atlanticus gen. nov. sp. nov., isolated from surface seawater of the Atlantic Ocean and reclassification of Oceanicola batsensis, Oceanicola marinus, Oceanicola nitratireducens, Oceanicola nanhaiensis, Oceanicola antarcticus and Oceanicola flagellatus, as Pseudooceanicola batsensis comb. nov., Pseudooceanicola marinus comb. nov., Pseudooceanicola nitratireducens comb. nov., Pseudooceanicola nanhaiensis comb. nov., Pseudooceanicola antarcticus comb. nov., and Pseudooceanicola flagellatus comb. nov.</title>
        <authorList>
            <person name="Lai Q."/>
            <person name="Li G."/>
            <person name="Liu X."/>
            <person name="Du Y."/>
            <person name="Sun F."/>
            <person name="Shao Z."/>
        </authorList>
    </citation>
    <scope>NUCLEOTIDE SEQUENCE [LARGE SCALE GENOMIC DNA]</scope>
    <source>
        <strain evidence="3 4">22II-s11g</strain>
    </source>
</reference>
<dbReference type="Gene3D" id="3.40.50.12780">
    <property type="entry name" value="N-terminal domain of ligase-like"/>
    <property type="match status" value="1"/>
</dbReference>
<dbReference type="Pfam" id="PF00501">
    <property type="entry name" value="AMP-binding"/>
    <property type="match status" value="1"/>
</dbReference>
<dbReference type="PROSITE" id="PS00455">
    <property type="entry name" value="AMP_BINDING"/>
    <property type="match status" value="1"/>
</dbReference>
<dbReference type="PANTHER" id="PTHR43767">
    <property type="entry name" value="LONG-CHAIN-FATTY-ACID--COA LIGASE"/>
    <property type="match status" value="1"/>
</dbReference>
<dbReference type="EMBL" id="AQQX01000003">
    <property type="protein sequence ID" value="KGM48943.1"/>
    <property type="molecule type" value="Genomic_DNA"/>
</dbReference>